<gene>
    <name evidence="2" type="ORF">INT45_011224</name>
</gene>
<protein>
    <submittedName>
        <fullName evidence="2">Uncharacterized protein</fullName>
    </submittedName>
</protein>
<accession>A0A8H7S709</accession>
<proteinExistence type="predicted"/>
<keyword evidence="1" id="KW-0175">Coiled coil</keyword>
<feature type="coiled-coil region" evidence="1">
    <location>
        <begin position="41"/>
        <end position="75"/>
    </location>
</feature>
<dbReference type="Proteomes" id="UP000646827">
    <property type="component" value="Unassembled WGS sequence"/>
</dbReference>
<organism evidence="2 3">
    <name type="scientific">Circinella minor</name>
    <dbReference type="NCBI Taxonomy" id="1195481"/>
    <lineage>
        <taxon>Eukaryota</taxon>
        <taxon>Fungi</taxon>
        <taxon>Fungi incertae sedis</taxon>
        <taxon>Mucoromycota</taxon>
        <taxon>Mucoromycotina</taxon>
        <taxon>Mucoromycetes</taxon>
        <taxon>Mucorales</taxon>
        <taxon>Lichtheimiaceae</taxon>
        <taxon>Circinella</taxon>
    </lineage>
</organism>
<comment type="caution">
    <text evidence="2">The sequence shown here is derived from an EMBL/GenBank/DDBJ whole genome shotgun (WGS) entry which is preliminary data.</text>
</comment>
<name>A0A8H7S709_9FUNG</name>
<reference evidence="2 3" key="1">
    <citation type="submission" date="2020-12" db="EMBL/GenBank/DDBJ databases">
        <title>Metabolic potential, ecology and presence of endohyphal bacteria is reflected in genomic diversity of Mucoromycotina.</title>
        <authorList>
            <person name="Muszewska A."/>
            <person name="Okrasinska A."/>
            <person name="Steczkiewicz K."/>
            <person name="Drgas O."/>
            <person name="Orlowska M."/>
            <person name="Perlinska-Lenart U."/>
            <person name="Aleksandrzak-Piekarczyk T."/>
            <person name="Szatraj K."/>
            <person name="Zielenkiewicz U."/>
            <person name="Pilsyk S."/>
            <person name="Malc E."/>
            <person name="Mieczkowski P."/>
            <person name="Kruszewska J.S."/>
            <person name="Biernat P."/>
            <person name="Pawlowska J."/>
        </authorList>
    </citation>
    <scope>NUCLEOTIDE SEQUENCE [LARGE SCALE GENOMIC DNA]</scope>
    <source>
        <strain evidence="2 3">CBS 142.35</strain>
    </source>
</reference>
<sequence>MLYNSCSGDICMFYPKYDNDNHDNVHNNNNNNTAIDSNTWISDVENAKKKLKRSIKKKEDELDGLRKKLKVLEDLTC</sequence>
<evidence type="ECO:0000313" key="3">
    <source>
        <dbReference type="Proteomes" id="UP000646827"/>
    </source>
</evidence>
<evidence type="ECO:0000313" key="2">
    <source>
        <dbReference type="EMBL" id="KAG2222736.1"/>
    </source>
</evidence>
<dbReference type="AlphaFoldDB" id="A0A8H7S709"/>
<keyword evidence="3" id="KW-1185">Reference proteome</keyword>
<dbReference type="EMBL" id="JAEPRB010000076">
    <property type="protein sequence ID" value="KAG2222736.1"/>
    <property type="molecule type" value="Genomic_DNA"/>
</dbReference>
<evidence type="ECO:0000256" key="1">
    <source>
        <dbReference type="SAM" id="Coils"/>
    </source>
</evidence>